<dbReference type="Proteomes" id="UP000323506">
    <property type="component" value="Chromosome D08"/>
</dbReference>
<feature type="compositionally biased region" description="Low complexity" evidence="1">
    <location>
        <begin position="53"/>
        <end position="82"/>
    </location>
</feature>
<organism evidence="2 3">
    <name type="scientific">Gossypium darwinii</name>
    <name type="common">Darwin's cotton</name>
    <name type="synonym">Gossypium barbadense var. darwinii</name>
    <dbReference type="NCBI Taxonomy" id="34276"/>
    <lineage>
        <taxon>Eukaryota</taxon>
        <taxon>Viridiplantae</taxon>
        <taxon>Streptophyta</taxon>
        <taxon>Embryophyta</taxon>
        <taxon>Tracheophyta</taxon>
        <taxon>Spermatophyta</taxon>
        <taxon>Magnoliopsida</taxon>
        <taxon>eudicotyledons</taxon>
        <taxon>Gunneridae</taxon>
        <taxon>Pentapetalae</taxon>
        <taxon>rosids</taxon>
        <taxon>malvids</taxon>
        <taxon>Malvales</taxon>
        <taxon>Malvaceae</taxon>
        <taxon>Malvoideae</taxon>
        <taxon>Gossypium</taxon>
    </lineage>
</organism>
<accession>A0A5D2BQM1</accession>
<dbReference type="AlphaFoldDB" id="A0A5D2BQM1"/>
<dbReference type="EMBL" id="CM017708">
    <property type="protein sequence ID" value="TYG59517.1"/>
    <property type="molecule type" value="Genomic_DNA"/>
</dbReference>
<sequence length="196" mass="20914">MLMLGSPEYGFSGEAAGKLNVLLTESDDESEFSNDEGKLEEIMQELYKEITATTTSSSPNTSPPMVTLPSPSSSSSSSSPPLYLSPPPFSVSDVKSESCGASMSDSSSTVMAGIEFVVHAGKLPEKEIGVTEMGFDDDNNTTATTTTTINNNNNNNSGDFVAREEEMDGCDEGELGNDQWLTIVLGWGPLELEDWT</sequence>
<feature type="region of interest" description="Disordered" evidence="1">
    <location>
        <begin position="48"/>
        <end position="83"/>
    </location>
</feature>
<name>A0A5D2BQM1_GOSDA</name>
<evidence type="ECO:0000313" key="2">
    <source>
        <dbReference type="EMBL" id="TYG59517.1"/>
    </source>
</evidence>
<dbReference type="PANTHER" id="PTHR37265">
    <property type="entry name" value="OS01G0195300 PROTEIN"/>
    <property type="match status" value="1"/>
</dbReference>
<protein>
    <submittedName>
        <fullName evidence="2">Uncharacterized protein</fullName>
    </submittedName>
</protein>
<keyword evidence="3" id="KW-1185">Reference proteome</keyword>
<gene>
    <name evidence="2" type="ORF">ES288_D08G309200v1</name>
</gene>
<evidence type="ECO:0000313" key="3">
    <source>
        <dbReference type="Proteomes" id="UP000323506"/>
    </source>
</evidence>
<evidence type="ECO:0000256" key="1">
    <source>
        <dbReference type="SAM" id="MobiDB-lite"/>
    </source>
</evidence>
<proteinExistence type="predicted"/>
<reference evidence="2 3" key="1">
    <citation type="submission" date="2019-06" db="EMBL/GenBank/DDBJ databases">
        <title>WGS assembly of Gossypium darwinii.</title>
        <authorList>
            <person name="Chen Z.J."/>
            <person name="Sreedasyam A."/>
            <person name="Ando A."/>
            <person name="Song Q."/>
            <person name="De L."/>
            <person name="Hulse-Kemp A."/>
            <person name="Ding M."/>
            <person name="Ye W."/>
            <person name="Kirkbride R."/>
            <person name="Jenkins J."/>
            <person name="Plott C."/>
            <person name="Lovell J."/>
            <person name="Lin Y.-M."/>
            <person name="Vaughn R."/>
            <person name="Liu B."/>
            <person name="Li W."/>
            <person name="Simpson S."/>
            <person name="Scheffler B."/>
            <person name="Saski C."/>
            <person name="Grover C."/>
            <person name="Hu G."/>
            <person name="Conover J."/>
            <person name="Carlson J."/>
            <person name="Shu S."/>
            <person name="Boston L."/>
            <person name="Williams M."/>
            <person name="Peterson D."/>
            <person name="Mcgee K."/>
            <person name="Jones D."/>
            <person name="Wendel J."/>
            <person name="Stelly D."/>
            <person name="Grimwood J."/>
            <person name="Schmutz J."/>
        </authorList>
    </citation>
    <scope>NUCLEOTIDE SEQUENCE [LARGE SCALE GENOMIC DNA]</scope>
    <source>
        <strain evidence="2">1808015.09</strain>
    </source>
</reference>
<dbReference type="PANTHER" id="PTHR37265:SF8">
    <property type="match status" value="1"/>
</dbReference>